<keyword evidence="2" id="KW-1185">Reference proteome</keyword>
<evidence type="ECO:0000313" key="2">
    <source>
        <dbReference type="Proteomes" id="UP001235343"/>
    </source>
</evidence>
<name>A0ABT7LB84_9BACI</name>
<comment type="caution">
    <text evidence="1">The sequence shown here is derived from an EMBL/GenBank/DDBJ whole genome shotgun (WGS) entry which is preliminary data.</text>
</comment>
<dbReference type="InterPro" id="IPR038396">
    <property type="entry name" value="SpoIIAA-like_sf"/>
</dbReference>
<dbReference type="RefSeq" id="WP_285934410.1">
    <property type="nucleotide sequence ID" value="NZ_JASTZU010000063.1"/>
</dbReference>
<dbReference type="EMBL" id="JASTZU010000063">
    <property type="protein sequence ID" value="MDL4843116.1"/>
    <property type="molecule type" value="Genomic_DNA"/>
</dbReference>
<dbReference type="Proteomes" id="UP001235343">
    <property type="component" value="Unassembled WGS sequence"/>
</dbReference>
<dbReference type="InterPro" id="IPR036513">
    <property type="entry name" value="STAS_dom_sf"/>
</dbReference>
<dbReference type="Pfam" id="PF11964">
    <property type="entry name" value="SpoIIAA-like"/>
    <property type="match status" value="1"/>
</dbReference>
<reference evidence="1 2" key="1">
    <citation type="submission" date="2023-06" db="EMBL/GenBank/DDBJ databases">
        <title>Aquibacillus rhizosphaerae LR5S19.</title>
        <authorList>
            <person name="Sun J.-Q."/>
        </authorList>
    </citation>
    <scope>NUCLEOTIDE SEQUENCE [LARGE SCALE GENOMIC DNA]</scope>
    <source>
        <strain evidence="1 2">LR5S19</strain>
    </source>
</reference>
<proteinExistence type="predicted"/>
<gene>
    <name evidence="1" type="ORF">QQS35_22000</name>
</gene>
<dbReference type="SUPFAM" id="SSF52091">
    <property type="entry name" value="SpoIIaa-like"/>
    <property type="match status" value="1"/>
</dbReference>
<dbReference type="Gene3D" id="3.40.50.10600">
    <property type="entry name" value="SpoIIaa-like domains"/>
    <property type="match status" value="1"/>
</dbReference>
<evidence type="ECO:0000313" key="1">
    <source>
        <dbReference type="EMBL" id="MDL4843116.1"/>
    </source>
</evidence>
<accession>A0ABT7LB84</accession>
<organism evidence="1 2">
    <name type="scientific">Aquibacillus rhizosphaerae</name>
    <dbReference type="NCBI Taxonomy" id="3051431"/>
    <lineage>
        <taxon>Bacteria</taxon>
        <taxon>Bacillati</taxon>
        <taxon>Bacillota</taxon>
        <taxon>Bacilli</taxon>
        <taxon>Bacillales</taxon>
        <taxon>Bacillaceae</taxon>
        <taxon>Aquibacillus</taxon>
    </lineage>
</organism>
<dbReference type="InterPro" id="IPR021866">
    <property type="entry name" value="SpoIIAA-like"/>
</dbReference>
<protein>
    <submittedName>
        <fullName evidence="1">STAS/SEC14 domain-containing protein</fullName>
    </submittedName>
</protein>
<sequence length="118" mass="13778">MLSVKQNPLDMVFEINVDGKITSSDMEKFKSHFKRQKEMHEKVNLLLVIHDIKGYSFQNLMDDLKFEANNWKEFGKIAVLSDKKSIATATKIGGYLPKINMKHFDMNERNQATDWLIK</sequence>